<sequence>MILSMMIPFHCLVLVIDLSPWFLGLMSFQNGSRMEIGESSWMSSMFDSPKCSRFRDEVARIKGWTLWTNYLYSGSGEDVNADEEKIDEAVNWLQQDPPAGISGAPYDNKIMLSNAVIFRPFLVSHKDHYLCSASARNTTSSFCVMISLENRPCFMIFLLVWEVVWVDISL</sequence>
<reference evidence="2 3" key="1">
    <citation type="submission" date="2020-09" db="EMBL/GenBank/DDBJ databases">
        <title>De no assembly of potato wild relative species, Solanum commersonii.</title>
        <authorList>
            <person name="Cho K."/>
        </authorList>
    </citation>
    <scope>NUCLEOTIDE SEQUENCE [LARGE SCALE GENOMIC DNA]</scope>
    <source>
        <strain evidence="2">LZ3.2</strain>
        <tissue evidence="2">Leaf</tissue>
    </source>
</reference>
<feature type="signal peptide" evidence="1">
    <location>
        <begin position="1"/>
        <end position="17"/>
    </location>
</feature>
<accession>A0A9J5XZI5</accession>
<feature type="chain" id="PRO_5039941843" evidence="1">
    <location>
        <begin position="18"/>
        <end position="170"/>
    </location>
</feature>
<name>A0A9J5XZI5_SOLCO</name>
<evidence type="ECO:0000313" key="2">
    <source>
        <dbReference type="EMBL" id="KAG5593609.1"/>
    </source>
</evidence>
<evidence type="ECO:0000313" key="3">
    <source>
        <dbReference type="Proteomes" id="UP000824120"/>
    </source>
</evidence>
<dbReference type="OrthoDB" id="10487905at2759"/>
<evidence type="ECO:0000256" key="1">
    <source>
        <dbReference type="SAM" id="SignalP"/>
    </source>
</evidence>
<gene>
    <name evidence="2" type="ORF">H5410_034841</name>
</gene>
<protein>
    <submittedName>
        <fullName evidence="2">Uncharacterized protein</fullName>
    </submittedName>
</protein>
<keyword evidence="3" id="KW-1185">Reference proteome</keyword>
<comment type="caution">
    <text evidence="2">The sequence shown here is derived from an EMBL/GenBank/DDBJ whole genome shotgun (WGS) entry which is preliminary data.</text>
</comment>
<dbReference type="AlphaFoldDB" id="A0A9J5XZI5"/>
<dbReference type="Proteomes" id="UP000824120">
    <property type="component" value="Chromosome 7"/>
</dbReference>
<dbReference type="EMBL" id="JACXVP010000007">
    <property type="protein sequence ID" value="KAG5593609.1"/>
    <property type="molecule type" value="Genomic_DNA"/>
</dbReference>
<organism evidence="2 3">
    <name type="scientific">Solanum commersonii</name>
    <name type="common">Commerson's wild potato</name>
    <name type="synonym">Commerson's nightshade</name>
    <dbReference type="NCBI Taxonomy" id="4109"/>
    <lineage>
        <taxon>Eukaryota</taxon>
        <taxon>Viridiplantae</taxon>
        <taxon>Streptophyta</taxon>
        <taxon>Embryophyta</taxon>
        <taxon>Tracheophyta</taxon>
        <taxon>Spermatophyta</taxon>
        <taxon>Magnoliopsida</taxon>
        <taxon>eudicotyledons</taxon>
        <taxon>Gunneridae</taxon>
        <taxon>Pentapetalae</taxon>
        <taxon>asterids</taxon>
        <taxon>lamiids</taxon>
        <taxon>Solanales</taxon>
        <taxon>Solanaceae</taxon>
        <taxon>Solanoideae</taxon>
        <taxon>Solaneae</taxon>
        <taxon>Solanum</taxon>
    </lineage>
</organism>
<keyword evidence="1" id="KW-0732">Signal</keyword>
<proteinExistence type="predicted"/>